<dbReference type="InterPro" id="IPR049059">
    <property type="entry name" value="NAD_Glu_DH_HM1"/>
</dbReference>
<evidence type="ECO:0000256" key="1">
    <source>
        <dbReference type="ARBA" id="ARBA00023002"/>
    </source>
</evidence>
<evidence type="ECO:0000313" key="8">
    <source>
        <dbReference type="EMBL" id="RRJ84965.1"/>
    </source>
</evidence>
<dbReference type="InterPro" id="IPR049056">
    <property type="entry name" value="NAD_Glu_DH_HM3"/>
</dbReference>
<keyword evidence="1" id="KW-0560">Oxidoreductase</keyword>
<dbReference type="InterPro" id="IPR007780">
    <property type="entry name" value="NAD_Glu_DH_bac"/>
</dbReference>
<feature type="coiled-coil region" evidence="2">
    <location>
        <begin position="711"/>
        <end position="738"/>
    </location>
</feature>
<dbReference type="Pfam" id="PF21074">
    <property type="entry name" value="GDH_C"/>
    <property type="match status" value="1"/>
</dbReference>
<dbReference type="InterPro" id="IPR049062">
    <property type="entry name" value="NAD_Glu_DH_ACT2"/>
</dbReference>
<dbReference type="GO" id="GO:0006538">
    <property type="term" value="P:L-glutamate catabolic process"/>
    <property type="evidence" value="ECO:0007669"/>
    <property type="project" value="InterPro"/>
</dbReference>
<dbReference type="InterPro" id="IPR049058">
    <property type="entry name" value="NAD_Glu_DH_HM2"/>
</dbReference>
<protein>
    <submittedName>
        <fullName evidence="8">NAD-glutamate dehydrogenase</fullName>
    </submittedName>
</protein>
<sequence length="1604" mass="182002">MSNLKQQKLDTIDQLKQRIHDKLPFEHRKPVSALADLYFRESISRDLISTPLDELEGALLCLWDCIHQRVPGEPQIRIYNPSFEEHGWHCPHTVIEVITDDMPFLVSSITMELMRRELSLHRITHPVVACKRDDHGQLLDVFPHDTNEKGVIREAVTRIEVDQQGLRKKQQELKIALTEVLRDVREAVNDWEPMRAKLQEVIKITQSSKLPVSKEEKAETLAFLKWVLDDHFTLLGSRYYTLHRDNDGEVFMEIDEKSSLGTFRSMGKNTQLKNKLAPHIREQMLKPTLLSITKSTTRSTIHRPSHLDYLGIKHFDKQGNMVGEWRFFGLYASAAYISPIQEIPLVRQKASYIMQQARCTPNSHKGKTLQHILSQYPRDELLQASAEKLEETLTGILENQSRRQLRLFLRKDIFSRFVTALVLVPRDRFHTELRQQLQSILMDEFKGYNSEFNVQFSEQLTAHVHITVHCENCSDSEVSIEELEMRMREAMLSWQDHLHLALIATDGESDGNHLNHVYGNAFPAAYRDDHSPNRAVSDIHRIESITPERPISTHLSRPLGSFNELHFKVVGQGDTMALSDVLPILEHMGVRVLSARPYKIRSAGDKQFWILDFQISVSSERDLDDPELKEQFQQCFARTYRGELENDGFNSLIISAGLSWRQCVIVRALSKYLTQAQVSFSQTYMEETLGRNHTITALLVELFETRFAPHQESTEETAAELRKQITDALNEVANLDEDRILRHFLSVINAMLRTNYYQLDEQRQPKSYLSFKLDPEQVPALPLPRPKYEIFVYSPWVEGVHMRGGKVARGGLRWSDRREDFRTEILGLVKAQMVKNAVIVPTGAKGGFVAKQLPANGSREEVQAEVIHCYRTFIRGLLDITDNLQNNSVVPPQLTQRYDEDDPYLVVAADKGTATFSDIANEIAQQYSFWLDDAFASGGSFGYDHKKMGITARGAWESVKRLFKEQGRDCQAEPFTCVGIGDMSGDVFGNGMLLSRQTKLLAAFNHMHIFIDPDPQPETSWEERKRLFDLPRSSWSDYNTKLISKGGGIYERSAKSITLSKAAREALNIDRQKLTPSELVQLLLQAPVDLLWNGGIGTYVKASHETHADAGDRANDAVRVDGSQLRCQVVGEGGNLGFTQAGRVEFARRGGMVTTDAIDNSGGVDCSDHEVNIKIMLGQVLANGDMTLKQRNELLASMTEDVARLVLRHNYQQARILSLANQFASSQLGDHMRLINQLEREGRLKRKLEFLPSDEQLHEREAQSEGLSRPELSVLLAYSKMKLYEELLACDVCNDAALGHRLVAYFPKALSERYQALLETHPLRAEIIATHLTNEIGNSMGPTFWSQIGEESNRDTADIVRAYSAARAIFSIDTLWSQLEAISSGLSHSLQTGLFFRLQQLTERATLWILRNNSTISDLESLQGEYHPAVEMLNARLGDYLQGEDLQKIESQVGELTEAGLDPDLARRYAILDHLYYSLDIAAVGASKPGQLERAAEIFFDLNNRLQLHWLRAGVQELPVANQWQRKARATLADELDRLLRTTSTAVLSSADSSMSTSAVLDQWLASNAAQFQRSQSILADIQSSPNRDLAMLSVAIRELRQFS</sequence>
<dbReference type="GO" id="GO:0004069">
    <property type="term" value="F:L-aspartate:2-oxoglutarate aminotransferase activity"/>
    <property type="evidence" value="ECO:0007669"/>
    <property type="project" value="InterPro"/>
</dbReference>
<dbReference type="Pfam" id="PF05088">
    <property type="entry name" value="Bac_GDH_CD"/>
    <property type="match status" value="1"/>
</dbReference>
<evidence type="ECO:0000259" key="7">
    <source>
        <dbReference type="Pfam" id="PF21077"/>
    </source>
</evidence>
<dbReference type="GO" id="GO:0004352">
    <property type="term" value="F:glutamate dehydrogenase (NAD+) activity"/>
    <property type="evidence" value="ECO:0007669"/>
    <property type="project" value="InterPro"/>
</dbReference>
<dbReference type="InterPro" id="IPR048381">
    <property type="entry name" value="GDH_C"/>
</dbReference>
<dbReference type="InterPro" id="IPR049064">
    <property type="entry name" value="NAD_Glu_DH_ACT3"/>
</dbReference>
<dbReference type="Pfam" id="PF21079">
    <property type="entry name" value="GDH_HM2"/>
    <property type="match status" value="1"/>
</dbReference>
<dbReference type="Pfam" id="PF21073">
    <property type="entry name" value="GDH_HM1"/>
    <property type="match status" value="1"/>
</dbReference>
<keyword evidence="2" id="KW-0175">Coiled coil</keyword>
<dbReference type="PANTHER" id="PTHR43403">
    <property type="entry name" value="NAD-SPECIFIC GLUTAMATE DEHYDROGENASE"/>
    <property type="match status" value="1"/>
</dbReference>
<dbReference type="Pfam" id="PF21078">
    <property type="entry name" value="GDH_HM3"/>
    <property type="match status" value="1"/>
</dbReference>
<feature type="domain" description="NAD-glutamate dehydrogenase N-terminal ACT1" evidence="5">
    <location>
        <begin position="35"/>
        <end position="174"/>
    </location>
</feature>
<feature type="domain" description="NAD-specific glutamate dehydrogenase C-terminal" evidence="4">
    <location>
        <begin position="1265"/>
        <end position="1601"/>
    </location>
</feature>
<dbReference type="InterPro" id="IPR028971">
    <property type="entry name" value="NAD-GDH_cat"/>
</dbReference>
<comment type="caution">
    <text evidence="8">The sequence shown here is derived from an EMBL/GenBank/DDBJ whole genome shotgun (WGS) entry which is preliminary data.</text>
</comment>
<organism evidence="8 9">
    <name type="scientific">Aestuariirhabdus litorea</name>
    <dbReference type="NCBI Taxonomy" id="2528527"/>
    <lineage>
        <taxon>Bacteria</taxon>
        <taxon>Pseudomonadati</taxon>
        <taxon>Pseudomonadota</taxon>
        <taxon>Gammaproteobacteria</taxon>
        <taxon>Oceanospirillales</taxon>
        <taxon>Aestuariirhabdaceae</taxon>
        <taxon>Aestuariirhabdus</taxon>
    </lineage>
</organism>
<dbReference type="PIRSF" id="PIRSF036761">
    <property type="entry name" value="GDH_Mll4104"/>
    <property type="match status" value="1"/>
</dbReference>
<dbReference type="Proteomes" id="UP000280792">
    <property type="component" value="Unassembled WGS sequence"/>
</dbReference>
<proteinExistence type="predicted"/>
<evidence type="ECO:0000259" key="4">
    <source>
        <dbReference type="Pfam" id="PF21074"/>
    </source>
</evidence>
<name>A0A3P3VQG3_9GAMM</name>
<keyword evidence="9" id="KW-1185">Reference proteome</keyword>
<dbReference type="Pfam" id="PF21075">
    <property type="entry name" value="GDH_ACT1"/>
    <property type="match status" value="1"/>
</dbReference>
<evidence type="ECO:0000259" key="3">
    <source>
        <dbReference type="Pfam" id="PF05088"/>
    </source>
</evidence>
<evidence type="ECO:0000313" key="9">
    <source>
        <dbReference type="Proteomes" id="UP000280792"/>
    </source>
</evidence>
<evidence type="ECO:0000259" key="5">
    <source>
        <dbReference type="Pfam" id="PF21075"/>
    </source>
</evidence>
<dbReference type="Pfam" id="PF21077">
    <property type="entry name" value="GDH_ACT3"/>
    <property type="match status" value="1"/>
</dbReference>
<gene>
    <name evidence="8" type="ORF">D0544_07750</name>
</gene>
<dbReference type="RefSeq" id="WP_125015394.1">
    <property type="nucleotide sequence ID" value="NZ_QWEZ01000001.1"/>
</dbReference>
<reference evidence="8 9" key="1">
    <citation type="submission" date="2018-08" db="EMBL/GenBank/DDBJ databases">
        <authorList>
            <person name="Khan S.A."/>
        </authorList>
    </citation>
    <scope>NUCLEOTIDE SEQUENCE [LARGE SCALE GENOMIC DNA]</scope>
    <source>
        <strain evidence="8 9">GTF-13</strain>
    </source>
</reference>
<reference evidence="8 9" key="2">
    <citation type="submission" date="2018-12" db="EMBL/GenBank/DDBJ databases">
        <title>Simiduia agarivorans gen. nov., sp. nov., a marine, agarolytic bacterium isolated from shallow coastal water from Keelung, Taiwan.</title>
        <authorList>
            <person name="Shieh W.Y."/>
        </authorList>
    </citation>
    <scope>NUCLEOTIDE SEQUENCE [LARGE SCALE GENOMIC DNA]</scope>
    <source>
        <strain evidence="8 9">GTF-13</strain>
    </source>
</reference>
<dbReference type="SUPFAM" id="SSF53223">
    <property type="entry name" value="Aminoacid dehydrogenase-like, N-terminal domain"/>
    <property type="match status" value="1"/>
</dbReference>
<evidence type="ECO:0000256" key="2">
    <source>
        <dbReference type="SAM" id="Coils"/>
    </source>
</evidence>
<dbReference type="InterPro" id="IPR036291">
    <property type="entry name" value="NAD(P)-bd_dom_sf"/>
</dbReference>
<evidence type="ECO:0000259" key="6">
    <source>
        <dbReference type="Pfam" id="PF21076"/>
    </source>
</evidence>
<dbReference type="InterPro" id="IPR046346">
    <property type="entry name" value="Aminoacid_DH-like_N_sf"/>
</dbReference>
<feature type="domain" description="NAD-glutamate dehydrogenase ACT3" evidence="7">
    <location>
        <begin position="555"/>
        <end position="625"/>
    </location>
</feature>
<feature type="domain" description="NAD-glutamate dehydrogenase ACT2" evidence="6">
    <location>
        <begin position="406"/>
        <end position="495"/>
    </location>
</feature>
<dbReference type="Pfam" id="PF21076">
    <property type="entry name" value="GDH_ACT2"/>
    <property type="match status" value="1"/>
</dbReference>
<dbReference type="SUPFAM" id="SSF51735">
    <property type="entry name" value="NAD(P)-binding Rossmann-fold domains"/>
    <property type="match status" value="1"/>
</dbReference>
<dbReference type="InterPro" id="IPR024727">
    <property type="entry name" value="NAD_Glu_DH_N_ACT1"/>
</dbReference>
<feature type="domain" description="NAD-glutamate dehydrogenase catalytic" evidence="3">
    <location>
        <begin position="724"/>
        <end position="1219"/>
    </location>
</feature>
<dbReference type="Gene3D" id="3.40.50.720">
    <property type="entry name" value="NAD(P)-binding Rossmann-like Domain"/>
    <property type="match status" value="1"/>
</dbReference>
<accession>A0A3P3VQG3</accession>
<dbReference type="EMBL" id="QWEZ01000001">
    <property type="protein sequence ID" value="RRJ84965.1"/>
    <property type="molecule type" value="Genomic_DNA"/>
</dbReference>
<dbReference type="PANTHER" id="PTHR43403:SF1">
    <property type="entry name" value="NAD-SPECIFIC GLUTAMATE DEHYDROGENASE"/>
    <property type="match status" value="1"/>
</dbReference>